<evidence type="ECO:0000313" key="2">
    <source>
        <dbReference type="EMBL" id="GMF40344.1"/>
    </source>
</evidence>
<evidence type="ECO:0000256" key="1">
    <source>
        <dbReference type="SAM" id="MobiDB-lite"/>
    </source>
</evidence>
<gene>
    <name evidence="2" type="ORF">Pfra01_001235500</name>
</gene>
<feature type="compositionally biased region" description="Polar residues" evidence="1">
    <location>
        <begin position="56"/>
        <end position="67"/>
    </location>
</feature>
<feature type="region of interest" description="Disordered" evidence="1">
    <location>
        <begin position="48"/>
        <end position="67"/>
    </location>
</feature>
<protein>
    <submittedName>
        <fullName evidence="2">Unnamed protein product</fullName>
    </submittedName>
</protein>
<dbReference type="Proteomes" id="UP001165121">
    <property type="component" value="Unassembled WGS sequence"/>
</dbReference>
<sequence length="120" mass="12881">MGSTPEPRSRARLPSLTVRGARSLPALPSLHPINNATLTDCDLGVALGPSSELGHPNTTRRASGSSAEQRIGAFLSNKAILHKILPAEANTTHALRQSQFDRDVYTYIGLLATFEFIGML</sequence>
<reference evidence="2" key="1">
    <citation type="submission" date="2023-04" db="EMBL/GenBank/DDBJ databases">
        <title>Phytophthora fragariaefolia NBRC 109709.</title>
        <authorList>
            <person name="Ichikawa N."/>
            <person name="Sato H."/>
            <person name="Tonouchi N."/>
        </authorList>
    </citation>
    <scope>NUCLEOTIDE SEQUENCE</scope>
    <source>
        <strain evidence="2">NBRC 109709</strain>
    </source>
</reference>
<accession>A0A9W6XK35</accession>
<keyword evidence="3" id="KW-1185">Reference proteome</keyword>
<comment type="caution">
    <text evidence="2">The sequence shown here is derived from an EMBL/GenBank/DDBJ whole genome shotgun (WGS) entry which is preliminary data.</text>
</comment>
<organism evidence="2 3">
    <name type="scientific">Phytophthora fragariaefolia</name>
    <dbReference type="NCBI Taxonomy" id="1490495"/>
    <lineage>
        <taxon>Eukaryota</taxon>
        <taxon>Sar</taxon>
        <taxon>Stramenopiles</taxon>
        <taxon>Oomycota</taxon>
        <taxon>Peronosporomycetes</taxon>
        <taxon>Peronosporales</taxon>
        <taxon>Peronosporaceae</taxon>
        <taxon>Phytophthora</taxon>
    </lineage>
</organism>
<proteinExistence type="predicted"/>
<dbReference type="EMBL" id="BSXT01001239">
    <property type="protein sequence ID" value="GMF40344.1"/>
    <property type="molecule type" value="Genomic_DNA"/>
</dbReference>
<dbReference type="OrthoDB" id="123215at2759"/>
<evidence type="ECO:0000313" key="3">
    <source>
        <dbReference type="Proteomes" id="UP001165121"/>
    </source>
</evidence>
<dbReference type="AlphaFoldDB" id="A0A9W6XK35"/>
<name>A0A9W6XK35_9STRA</name>